<dbReference type="Proteomes" id="UP001597201">
    <property type="component" value="Unassembled WGS sequence"/>
</dbReference>
<dbReference type="Gene3D" id="3.30.530.80">
    <property type="match status" value="1"/>
</dbReference>
<organism evidence="1 2">
    <name type="scientific">Namhaeicola litoreus</name>
    <dbReference type="NCBI Taxonomy" id="1052145"/>
    <lineage>
        <taxon>Bacteria</taxon>
        <taxon>Pseudomonadati</taxon>
        <taxon>Bacteroidota</taxon>
        <taxon>Flavobacteriia</taxon>
        <taxon>Flavobacteriales</taxon>
        <taxon>Flavobacteriaceae</taxon>
        <taxon>Namhaeicola</taxon>
    </lineage>
</organism>
<protein>
    <submittedName>
        <fullName evidence="1">DUF4468 domain-containing protein</fullName>
    </submittedName>
</protein>
<dbReference type="EMBL" id="JBHTMY010000003">
    <property type="protein sequence ID" value="MFD1316465.1"/>
    <property type="molecule type" value="Genomic_DNA"/>
</dbReference>
<reference evidence="2" key="1">
    <citation type="journal article" date="2019" name="Int. J. Syst. Evol. Microbiol.">
        <title>The Global Catalogue of Microorganisms (GCM) 10K type strain sequencing project: providing services to taxonomists for standard genome sequencing and annotation.</title>
        <authorList>
            <consortium name="The Broad Institute Genomics Platform"/>
            <consortium name="The Broad Institute Genome Sequencing Center for Infectious Disease"/>
            <person name="Wu L."/>
            <person name="Ma J."/>
        </authorList>
    </citation>
    <scope>NUCLEOTIDE SEQUENCE [LARGE SCALE GENOMIC DNA]</scope>
    <source>
        <strain evidence="2">CCUG 61485</strain>
    </source>
</reference>
<gene>
    <name evidence="1" type="ORF">ACFQ39_12625</name>
</gene>
<name>A0ABW3Y6I5_9FLAO</name>
<accession>A0ABW3Y6I5</accession>
<evidence type="ECO:0000313" key="1">
    <source>
        <dbReference type="EMBL" id="MFD1316465.1"/>
    </source>
</evidence>
<dbReference type="RefSeq" id="WP_377179469.1">
    <property type="nucleotide sequence ID" value="NZ_JBHTMY010000003.1"/>
</dbReference>
<proteinExistence type="predicted"/>
<evidence type="ECO:0000313" key="2">
    <source>
        <dbReference type="Proteomes" id="UP001597201"/>
    </source>
</evidence>
<keyword evidence="2" id="KW-1185">Reference proteome</keyword>
<sequence length="176" mass="20244">MKQIQFIEGAFFNDIVLDLESAISSGEIIKISAHELTEKPTEKLLFIPFEISSQGIKPVIVTINDISQNEIYNKAVQWADLYYNVKNQIDITKVPNKNMTIHDFALNIKFSRIMGQVLFVDMPYFYTIDFSDGEITMSFRLGDENGEANKISLIFIAEAEKMINDLSYFMVDYIMK</sequence>
<comment type="caution">
    <text evidence="1">The sequence shown here is derived from an EMBL/GenBank/DDBJ whole genome shotgun (WGS) entry which is preliminary data.</text>
</comment>